<comment type="cofactor">
    <cofactor evidence="1">
        <name>FMN</name>
        <dbReference type="ChEBI" id="CHEBI:58210"/>
    </cofactor>
</comment>
<evidence type="ECO:0000256" key="6">
    <source>
        <dbReference type="PIRSR" id="PIRSR000138-1"/>
    </source>
</evidence>
<dbReference type="PIRSF" id="PIRSF000138">
    <property type="entry name" value="Al-hdrx_acd_dh"/>
    <property type="match status" value="1"/>
</dbReference>
<name>A0A4Y3RGN7_9ACTN</name>
<evidence type="ECO:0000259" key="8">
    <source>
        <dbReference type="PROSITE" id="PS51349"/>
    </source>
</evidence>
<organism evidence="9 10">
    <name type="scientific">Streptomyces gardneri</name>
    <dbReference type="NCBI Taxonomy" id="66892"/>
    <lineage>
        <taxon>Bacteria</taxon>
        <taxon>Bacillati</taxon>
        <taxon>Actinomycetota</taxon>
        <taxon>Actinomycetes</taxon>
        <taxon>Kitasatosporales</taxon>
        <taxon>Streptomycetaceae</taxon>
        <taxon>Streptomyces</taxon>
    </lineage>
</organism>
<protein>
    <submittedName>
        <fullName evidence="9">Alpha-hydroxy-acid oxidizing enzyme</fullName>
    </submittedName>
</protein>
<dbReference type="EMBL" id="BJMN01000010">
    <property type="protein sequence ID" value="GEB55857.1"/>
    <property type="molecule type" value="Genomic_DNA"/>
</dbReference>
<reference evidence="9 10" key="1">
    <citation type="submission" date="2019-06" db="EMBL/GenBank/DDBJ databases">
        <title>Whole genome shotgun sequence of Streptomyces gardneri NBRC 12865.</title>
        <authorList>
            <person name="Hosoyama A."/>
            <person name="Uohara A."/>
            <person name="Ohji S."/>
            <person name="Ichikawa N."/>
        </authorList>
    </citation>
    <scope>NUCLEOTIDE SEQUENCE [LARGE SCALE GENOMIC DNA]</scope>
    <source>
        <strain evidence="9 10">NBRC 12865</strain>
    </source>
</reference>
<keyword evidence="3 7" id="KW-0288">FMN</keyword>
<dbReference type="Gene3D" id="3.20.20.70">
    <property type="entry name" value="Aldolase class I"/>
    <property type="match status" value="1"/>
</dbReference>
<dbReference type="PANTHER" id="PTHR10578:SF143">
    <property type="entry name" value="FMN-DEPENDENT ALPHA-HYDROXY ACID DEHYDROGENASE PB1A11.03"/>
    <property type="match status" value="1"/>
</dbReference>
<feature type="binding site" evidence="7">
    <location>
        <position position="261"/>
    </location>
    <ligand>
        <name>glyoxylate</name>
        <dbReference type="ChEBI" id="CHEBI:36655"/>
    </ligand>
</feature>
<comment type="similarity">
    <text evidence="5">Belongs to the FMN-dependent alpha-hydroxy acid dehydrogenase family.</text>
</comment>
<feature type="binding site" evidence="7">
    <location>
        <position position="132"/>
    </location>
    <ligand>
        <name>glyoxylate</name>
        <dbReference type="ChEBI" id="CHEBI:36655"/>
    </ligand>
</feature>
<comment type="caution">
    <text evidence="9">The sequence shown here is derived from an EMBL/GenBank/DDBJ whole genome shotgun (WGS) entry which is preliminary data.</text>
</comment>
<keyword evidence="4" id="KW-0560">Oxidoreductase</keyword>
<dbReference type="PROSITE" id="PS51349">
    <property type="entry name" value="FMN_HYDROXY_ACID_DH_2"/>
    <property type="match status" value="1"/>
</dbReference>
<dbReference type="Pfam" id="PF01070">
    <property type="entry name" value="FMN_dh"/>
    <property type="match status" value="1"/>
</dbReference>
<dbReference type="InterPro" id="IPR012133">
    <property type="entry name" value="Alpha-hydoxy_acid_DH_FMN"/>
</dbReference>
<evidence type="ECO:0000256" key="3">
    <source>
        <dbReference type="ARBA" id="ARBA00022643"/>
    </source>
</evidence>
<proteinExistence type="inferred from homology"/>
<feature type="binding site" evidence="7">
    <location>
        <position position="237"/>
    </location>
    <ligand>
        <name>FMN</name>
        <dbReference type="ChEBI" id="CHEBI:58210"/>
    </ligand>
</feature>
<dbReference type="InterPro" id="IPR008259">
    <property type="entry name" value="FMN_hydac_DH_AS"/>
</dbReference>
<evidence type="ECO:0000256" key="4">
    <source>
        <dbReference type="ARBA" id="ARBA00023002"/>
    </source>
</evidence>
<evidence type="ECO:0000256" key="5">
    <source>
        <dbReference type="ARBA" id="ARBA00024042"/>
    </source>
</evidence>
<evidence type="ECO:0000256" key="1">
    <source>
        <dbReference type="ARBA" id="ARBA00001917"/>
    </source>
</evidence>
<feature type="binding site" evidence="7">
    <location>
        <position position="169"/>
    </location>
    <ligand>
        <name>glyoxylate</name>
        <dbReference type="ChEBI" id="CHEBI:36655"/>
    </ligand>
</feature>
<feature type="binding site" evidence="7">
    <location>
        <position position="259"/>
    </location>
    <ligand>
        <name>FMN</name>
        <dbReference type="ChEBI" id="CHEBI:58210"/>
    </ligand>
</feature>
<dbReference type="InterPro" id="IPR013785">
    <property type="entry name" value="Aldolase_TIM"/>
</dbReference>
<evidence type="ECO:0000256" key="7">
    <source>
        <dbReference type="PIRSR" id="PIRSR000138-2"/>
    </source>
</evidence>
<dbReference type="GO" id="GO:0010181">
    <property type="term" value="F:FMN binding"/>
    <property type="evidence" value="ECO:0007669"/>
    <property type="project" value="InterPro"/>
</dbReference>
<dbReference type="GO" id="GO:0016614">
    <property type="term" value="F:oxidoreductase activity, acting on CH-OH group of donors"/>
    <property type="evidence" value="ECO:0007669"/>
    <property type="project" value="UniProtKB-ARBA"/>
</dbReference>
<feature type="binding site" evidence="7">
    <location>
        <position position="134"/>
    </location>
    <ligand>
        <name>glyoxylate</name>
        <dbReference type="ChEBI" id="CHEBI:36655"/>
    </ligand>
</feature>
<dbReference type="Proteomes" id="UP000315226">
    <property type="component" value="Unassembled WGS sequence"/>
</dbReference>
<feature type="binding site" evidence="7">
    <location>
        <position position="264"/>
    </location>
    <ligand>
        <name>glyoxylate</name>
        <dbReference type="ChEBI" id="CHEBI:36655"/>
    </ligand>
</feature>
<dbReference type="SUPFAM" id="SSF51395">
    <property type="entry name" value="FMN-linked oxidoreductases"/>
    <property type="match status" value="1"/>
</dbReference>
<sequence length="370" mass="38075">MTPGALDGMVTPADAEALAAGVLPVGVERFVTGGAGSELTLAANRAAFDRLHLVPRVLADVSATSTTATLLADPAALPLAVAPMAYQRAVHPDGELAAARAAFTAGVPFTACTFSSTPVEDIAATGATLWFQLYWLRDRGLTKELLARAEAAGARALMLTVDTPYMGRRQADMRGAFTLPEGVSAVHFERGRDGVPRGARDGVSAIAAQTAGVVDPSLSWSDLDWLRDHTRLPLVLKGVLDPADADRAAAHGADGIVVSNHGGRQLDGALPALDALPAVVDAVAGRSRILLDSGVRTGTDILKALALGASGVLVGRPVLWGLAAGGESGVTRVLTLLREELENALALAGCPDPASAARLRTFRAQGGDLR</sequence>
<feature type="binding site" evidence="7">
    <location>
        <begin position="315"/>
        <end position="316"/>
    </location>
    <ligand>
        <name>FMN</name>
        <dbReference type="ChEBI" id="CHEBI:58210"/>
    </ligand>
</feature>
<evidence type="ECO:0000313" key="9">
    <source>
        <dbReference type="EMBL" id="GEB55857.1"/>
    </source>
</evidence>
<dbReference type="FunFam" id="3.20.20.70:FF:000029">
    <property type="entry name" value="L-lactate dehydrogenase"/>
    <property type="match status" value="1"/>
</dbReference>
<feature type="active site" description="Proton acceptor" evidence="6">
    <location>
        <position position="261"/>
    </location>
</feature>
<dbReference type="CDD" id="cd02809">
    <property type="entry name" value="alpha_hydroxyacid_oxid_FMN"/>
    <property type="match status" value="1"/>
</dbReference>
<keyword evidence="10" id="KW-1185">Reference proteome</keyword>
<feature type="binding site" evidence="7">
    <location>
        <begin position="83"/>
        <end position="85"/>
    </location>
    <ligand>
        <name>FMN</name>
        <dbReference type="ChEBI" id="CHEBI:58210"/>
    </ligand>
</feature>
<dbReference type="PROSITE" id="PS00557">
    <property type="entry name" value="FMN_HYDROXY_ACID_DH_1"/>
    <property type="match status" value="1"/>
</dbReference>
<dbReference type="InterPro" id="IPR037396">
    <property type="entry name" value="FMN_HAD"/>
</dbReference>
<dbReference type="PANTHER" id="PTHR10578">
    <property type="entry name" value="S -2-HYDROXY-ACID OXIDASE-RELATED"/>
    <property type="match status" value="1"/>
</dbReference>
<evidence type="ECO:0000256" key="2">
    <source>
        <dbReference type="ARBA" id="ARBA00022630"/>
    </source>
</evidence>
<feature type="domain" description="FMN hydroxy acid dehydrogenase" evidence="8">
    <location>
        <begin position="4"/>
        <end position="366"/>
    </location>
</feature>
<dbReference type="RefSeq" id="WP_229918274.1">
    <property type="nucleotide sequence ID" value="NZ_BJMN01000010.1"/>
</dbReference>
<gene>
    <name evidence="9" type="ORF">SGA01_14620</name>
</gene>
<feature type="binding site" evidence="7">
    <location>
        <position position="160"/>
    </location>
    <ligand>
        <name>FMN</name>
        <dbReference type="ChEBI" id="CHEBI:58210"/>
    </ligand>
</feature>
<dbReference type="AlphaFoldDB" id="A0A4Y3RGN7"/>
<dbReference type="InterPro" id="IPR000262">
    <property type="entry name" value="FMN-dep_DH"/>
</dbReference>
<keyword evidence="2 7" id="KW-0285">Flavoprotein</keyword>
<feature type="binding site" evidence="7">
    <location>
        <begin position="292"/>
        <end position="296"/>
    </location>
    <ligand>
        <name>FMN</name>
        <dbReference type="ChEBI" id="CHEBI:58210"/>
    </ligand>
</feature>
<evidence type="ECO:0000313" key="10">
    <source>
        <dbReference type="Proteomes" id="UP000315226"/>
    </source>
</evidence>
<accession>A0A4Y3RGN7</accession>